<dbReference type="GO" id="GO:0006178">
    <property type="term" value="P:guanine salvage"/>
    <property type="evidence" value="ECO:0007669"/>
    <property type="project" value="TreeGrafter"/>
</dbReference>
<dbReference type="NCBIfam" id="TIGR01203">
    <property type="entry name" value="HGPRTase"/>
    <property type="match status" value="1"/>
</dbReference>
<feature type="domain" description="Phosphoribosyltransferase" evidence="17">
    <location>
        <begin position="12"/>
        <end position="160"/>
    </location>
</feature>
<comment type="subcellular location">
    <subcellularLocation>
        <location evidence="3 16">Cytoplasm</location>
    </subcellularLocation>
</comment>
<dbReference type="PANTHER" id="PTHR43340:SF1">
    <property type="entry name" value="HYPOXANTHINE PHOSPHORIBOSYLTRANSFERASE"/>
    <property type="match status" value="1"/>
</dbReference>
<comment type="similarity">
    <text evidence="6 16">Belongs to the purine/pyrimidine phosphoribosyltransferase family.</text>
</comment>
<evidence type="ECO:0000256" key="8">
    <source>
        <dbReference type="ARBA" id="ARBA00022676"/>
    </source>
</evidence>
<dbReference type="InterPro" id="IPR050408">
    <property type="entry name" value="HGPRT"/>
</dbReference>
<protein>
    <recommendedName>
        <fullName evidence="16">Hypoxanthine phosphoribosyltransferase</fullName>
        <ecNumber evidence="16">2.4.2.8</ecNumber>
    </recommendedName>
</protein>
<keyword evidence="13 16" id="KW-0460">Magnesium</keyword>
<dbReference type="GO" id="GO:0032263">
    <property type="term" value="P:GMP salvage"/>
    <property type="evidence" value="ECO:0007669"/>
    <property type="project" value="UniProtKB-UniPathway"/>
</dbReference>
<dbReference type="InterPro" id="IPR000836">
    <property type="entry name" value="PRTase_dom"/>
</dbReference>
<evidence type="ECO:0000256" key="3">
    <source>
        <dbReference type="ARBA" id="ARBA00004496"/>
    </source>
</evidence>
<dbReference type="GO" id="GO:0032264">
    <property type="term" value="P:IMP salvage"/>
    <property type="evidence" value="ECO:0007669"/>
    <property type="project" value="UniProtKB-UniPathway"/>
</dbReference>
<comment type="cofactor">
    <cofactor evidence="1 16">
        <name>Mg(2+)</name>
        <dbReference type="ChEBI" id="CHEBI:18420"/>
    </cofactor>
</comment>
<comment type="catalytic activity">
    <reaction evidence="15">
        <text>IMP + diphosphate = hypoxanthine + 5-phospho-alpha-D-ribose 1-diphosphate</text>
        <dbReference type="Rhea" id="RHEA:17973"/>
        <dbReference type="ChEBI" id="CHEBI:17368"/>
        <dbReference type="ChEBI" id="CHEBI:33019"/>
        <dbReference type="ChEBI" id="CHEBI:58017"/>
        <dbReference type="ChEBI" id="CHEBI:58053"/>
        <dbReference type="EC" id="2.4.2.8"/>
    </reaction>
    <physiologicalReaction direction="right-to-left" evidence="15">
        <dbReference type="Rhea" id="RHEA:17975"/>
    </physiologicalReaction>
</comment>
<keyword evidence="9 16" id="KW-0808">Transferase</keyword>
<accession>A0A383TD06</accession>
<dbReference type="GO" id="GO:0000166">
    <property type="term" value="F:nucleotide binding"/>
    <property type="evidence" value="ECO:0007669"/>
    <property type="project" value="UniProtKB-KW"/>
</dbReference>
<dbReference type="GO" id="GO:0046100">
    <property type="term" value="P:hypoxanthine metabolic process"/>
    <property type="evidence" value="ECO:0007669"/>
    <property type="project" value="TreeGrafter"/>
</dbReference>
<keyword evidence="7 16" id="KW-0963">Cytoplasm</keyword>
<comment type="pathway">
    <text evidence="4 16">Purine metabolism; IMP biosynthesis via salvage pathway; IMP from hypoxanthine: step 1/1.</text>
</comment>
<evidence type="ECO:0000256" key="2">
    <source>
        <dbReference type="ARBA" id="ARBA00002049"/>
    </source>
</evidence>
<dbReference type="FunFam" id="3.40.50.2020:FF:000006">
    <property type="entry name" value="Hypoxanthine phosphoribosyltransferase"/>
    <property type="match status" value="1"/>
</dbReference>
<dbReference type="InterPro" id="IPR005904">
    <property type="entry name" value="Hxn_phspho_trans"/>
</dbReference>
<evidence type="ECO:0000256" key="15">
    <source>
        <dbReference type="ARBA" id="ARBA00049402"/>
    </source>
</evidence>
<evidence type="ECO:0000256" key="11">
    <source>
        <dbReference type="ARBA" id="ARBA00022726"/>
    </source>
</evidence>
<comment type="pathway">
    <text evidence="5">Purine metabolism; GMP biosynthesis via salvage pathway; GMP from guanine: step 1/1.</text>
</comment>
<organism evidence="18 19">
    <name type="scientific">Trichococcus shcherbakoviae</name>
    <dbReference type="NCBI Taxonomy" id="2094020"/>
    <lineage>
        <taxon>Bacteria</taxon>
        <taxon>Bacillati</taxon>
        <taxon>Bacillota</taxon>
        <taxon>Bacilli</taxon>
        <taxon>Lactobacillales</taxon>
        <taxon>Carnobacteriaceae</taxon>
        <taxon>Trichococcus</taxon>
    </lineage>
</organism>
<dbReference type="Pfam" id="PF00156">
    <property type="entry name" value="Pribosyltran"/>
    <property type="match status" value="1"/>
</dbReference>
<dbReference type="GO" id="GO:0052657">
    <property type="term" value="F:guanine phosphoribosyltransferase activity"/>
    <property type="evidence" value="ECO:0007669"/>
    <property type="project" value="UniProtKB-ARBA"/>
</dbReference>
<reference evidence="19" key="1">
    <citation type="submission" date="2018-05" db="EMBL/GenBank/DDBJ databases">
        <authorList>
            <person name="Strepis N."/>
        </authorList>
    </citation>
    <scope>NUCLEOTIDE SEQUENCE [LARGE SCALE GENOMIC DNA]</scope>
</reference>
<evidence type="ECO:0000256" key="1">
    <source>
        <dbReference type="ARBA" id="ARBA00001946"/>
    </source>
</evidence>
<dbReference type="EC" id="2.4.2.8" evidence="16"/>
<name>A0A383TD06_9LACT</name>
<dbReference type="UniPathway" id="UPA00591">
    <property type="reaction ID" value="UER00648"/>
</dbReference>
<evidence type="ECO:0000256" key="6">
    <source>
        <dbReference type="ARBA" id="ARBA00008391"/>
    </source>
</evidence>
<proteinExistence type="inferred from homology"/>
<evidence type="ECO:0000259" key="17">
    <source>
        <dbReference type="Pfam" id="PF00156"/>
    </source>
</evidence>
<evidence type="ECO:0000256" key="16">
    <source>
        <dbReference type="RuleBase" id="RU364099"/>
    </source>
</evidence>
<dbReference type="RefSeq" id="WP_119092394.1">
    <property type="nucleotide sequence ID" value="NZ_UNRR01000007.1"/>
</dbReference>
<evidence type="ECO:0000256" key="4">
    <source>
        <dbReference type="ARBA" id="ARBA00004669"/>
    </source>
</evidence>
<evidence type="ECO:0000313" key="18">
    <source>
        <dbReference type="EMBL" id="SYZ77569.1"/>
    </source>
</evidence>
<dbReference type="PANTHER" id="PTHR43340">
    <property type="entry name" value="HYPOXANTHINE-GUANINE PHOSPHORIBOSYLTRANSFERASE"/>
    <property type="match status" value="1"/>
</dbReference>
<dbReference type="GO" id="GO:0006166">
    <property type="term" value="P:purine ribonucleoside salvage"/>
    <property type="evidence" value="ECO:0007669"/>
    <property type="project" value="UniProtKB-KW"/>
</dbReference>
<keyword evidence="12 16" id="KW-0547">Nucleotide-binding</keyword>
<dbReference type="Gene3D" id="3.40.50.2020">
    <property type="match status" value="1"/>
</dbReference>
<keyword evidence="10 16" id="KW-0479">Metal-binding</keyword>
<keyword evidence="11 16" id="KW-0660">Purine salvage</keyword>
<evidence type="ECO:0000256" key="10">
    <source>
        <dbReference type="ARBA" id="ARBA00022723"/>
    </source>
</evidence>
<dbReference type="GO" id="GO:0005829">
    <property type="term" value="C:cytosol"/>
    <property type="evidence" value="ECO:0007669"/>
    <property type="project" value="TreeGrafter"/>
</dbReference>
<dbReference type="UniPathway" id="UPA00909">
    <property type="reaction ID" value="UER00887"/>
</dbReference>
<gene>
    <name evidence="18" type="ORF">TART1_0338</name>
</gene>
<evidence type="ECO:0000256" key="13">
    <source>
        <dbReference type="ARBA" id="ARBA00022842"/>
    </source>
</evidence>
<dbReference type="CDD" id="cd06223">
    <property type="entry name" value="PRTases_typeI"/>
    <property type="match status" value="1"/>
</dbReference>
<dbReference type="OrthoDB" id="9802824at2"/>
<comment type="catalytic activity">
    <reaction evidence="14">
        <text>GMP + diphosphate = guanine + 5-phospho-alpha-D-ribose 1-diphosphate</text>
        <dbReference type="Rhea" id="RHEA:25424"/>
        <dbReference type="ChEBI" id="CHEBI:16235"/>
        <dbReference type="ChEBI" id="CHEBI:33019"/>
        <dbReference type="ChEBI" id="CHEBI:58017"/>
        <dbReference type="ChEBI" id="CHEBI:58115"/>
        <dbReference type="EC" id="2.4.2.8"/>
    </reaction>
    <physiologicalReaction direction="right-to-left" evidence="14">
        <dbReference type="Rhea" id="RHEA:25426"/>
    </physiologicalReaction>
</comment>
<sequence length="182" mass="20339">MLHPDIKEVLYSEEEISAVVKDLGAQLTKEYEGKNPLVIGVLKGAVMFMTDLSRAMACDLELDFMDVSSYGAGMESSGDVKILKDLDTTVDGRDLLIVEDIIDTGRTLSYLIEIFKYRKAKSIKVVTLMDKKERRVVDLEADYIGINVPNEFVVGYGLDFNEKYRNLPYIGVLKSLIAISNA</sequence>
<comment type="function">
    <text evidence="2">Purine salvage pathway enzyme that catalyzes the transfer of the ribosyl-5-phosphate group from 5-phospho-alpha-D-ribose 1-diphosphate (PRPP) to the N9 position of the 6-oxopurines hypoxanthine and guanine to form the corresponding ribonucleotides IMP (inosine 5'-monophosphate) and GMP (guanosine 5'-monophosphate), with the release of PPi.</text>
</comment>
<evidence type="ECO:0000256" key="9">
    <source>
        <dbReference type="ARBA" id="ARBA00022679"/>
    </source>
</evidence>
<evidence type="ECO:0000256" key="14">
    <source>
        <dbReference type="ARBA" id="ARBA00048811"/>
    </source>
</evidence>
<evidence type="ECO:0000256" key="12">
    <source>
        <dbReference type="ARBA" id="ARBA00022741"/>
    </source>
</evidence>
<evidence type="ECO:0000256" key="7">
    <source>
        <dbReference type="ARBA" id="ARBA00022490"/>
    </source>
</evidence>
<dbReference type="GO" id="GO:0000287">
    <property type="term" value="F:magnesium ion binding"/>
    <property type="evidence" value="ECO:0007669"/>
    <property type="project" value="TreeGrafter"/>
</dbReference>
<dbReference type="AlphaFoldDB" id="A0A383TD06"/>
<dbReference type="GO" id="GO:0004422">
    <property type="term" value="F:hypoxanthine phosphoribosyltransferase activity"/>
    <property type="evidence" value="ECO:0007669"/>
    <property type="project" value="InterPro"/>
</dbReference>
<evidence type="ECO:0000313" key="19">
    <source>
        <dbReference type="Proteomes" id="UP000262072"/>
    </source>
</evidence>
<dbReference type="InterPro" id="IPR029057">
    <property type="entry name" value="PRTase-like"/>
</dbReference>
<evidence type="ECO:0000256" key="5">
    <source>
        <dbReference type="ARBA" id="ARBA00004676"/>
    </source>
</evidence>
<dbReference type="Proteomes" id="UP000262072">
    <property type="component" value="Unassembled WGS sequence"/>
</dbReference>
<keyword evidence="8 16" id="KW-0328">Glycosyltransferase</keyword>
<dbReference type="SUPFAM" id="SSF53271">
    <property type="entry name" value="PRTase-like"/>
    <property type="match status" value="1"/>
</dbReference>
<dbReference type="EMBL" id="UNRR01000007">
    <property type="protein sequence ID" value="SYZ77569.1"/>
    <property type="molecule type" value="Genomic_DNA"/>
</dbReference>